<dbReference type="Gene3D" id="3.40.50.1820">
    <property type="entry name" value="alpha/beta hydrolase"/>
    <property type="match status" value="1"/>
</dbReference>
<protein>
    <recommendedName>
        <fullName evidence="2">Serine aminopeptidase S33 domain-containing protein</fullName>
    </recommendedName>
</protein>
<dbReference type="SUPFAM" id="SSF53474">
    <property type="entry name" value="alpha/beta-Hydrolases"/>
    <property type="match status" value="1"/>
</dbReference>
<organism evidence="3 4">
    <name type="scientific">Candidatus Solincola sediminis</name>
    <dbReference type="NCBI Taxonomy" id="1797199"/>
    <lineage>
        <taxon>Bacteria</taxon>
        <taxon>Bacillati</taxon>
        <taxon>Actinomycetota</taxon>
        <taxon>Candidatus Geothermincolia</taxon>
        <taxon>Candidatus Geothermincolales</taxon>
        <taxon>Candidatus Geothermincolaceae</taxon>
        <taxon>Candidatus Solincola</taxon>
    </lineage>
</organism>
<proteinExistence type="predicted"/>
<keyword evidence="1" id="KW-0732">Signal</keyword>
<dbReference type="Pfam" id="PF12146">
    <property type="entry name" value="Hydrolase_4"/>
    <property type="match status" value="1"/>
</dbReference>
<name>A0A1F2WSC8_9ACTN</name>
<feature type="signal peptide" evidence="1">
    <location>
        <begin position="1"/>
        <end position="26"/>
    </location>
</feature>
<dbReference type="STRING" id="1797197.A2Y75_07880"/>
<gene>
    <name evidence="3" type="ORF">A2Y75_07880</name>
</gene>
<dbReference type="InterPro" id="IPR022742">
    <property type="entry name" value="Hydrolase_4"/>
</dbReference>
<evidence type="ECO:0000313" key="3">
    <source>
        <dbReference type="EMBL" id="OFW59781.1"/>
    </source>
</evidence>
<dbReference type="AlphaFoldDB" id="A0A1F2WSC8"/>
<comment type="caution">
    <text evidence="3">The sequence shown here is derived from an EMBL/GenBank/DDBJ whole genome shotgun (WGS) entry which is preliminary data.</text>
</comment>
<sequence length="441" mass="48934">MGKKTLAATISLVIILLFFGSMPAMAKNTAGGDRYTAIAADGVALAMKRYRPEGTARFRKGAQPVVLLPGLMSSLNEFDVRTPEGENYDVELPDPLAAWARGDKYIKRDPMRYYSLAHYLWLQGYDVWLANYRGEGREPYLSGGQTGYTLDDLGIYDAPAIVEKVYEVTKKHPIWFGHSTGSTMAYIYLQGARYGDNGKVISDPALVDERNGGHGKQSIKAFIDLDGPFTCFSGGSMLDNVLSWGSLYWSVFFDIRPFMFQFAEGLVEPLTAMGDWVYQTLQALGIPDLGPLNILFSINSNNLDPAVNKYGAKYCFDGASLRTLAQYADAAAHGVLREDYLNGCPDMFPHDPCEGDGYYYYSASENLKKIKIPALVLADSRSDITNPEDIKKFYDGKTRADADRFIKIPDAAHVDSICGLNAPTFTYPEIGKWLKKVMGRR</sequence>
<evidence type="ECO:0000259" key="2">
    <source>
        <dbReference type="Pfam" id="PF12146"/>
    </source>
</evidence>
<dbReference type="Proteomes" id="UP000177876">
    <property type="component" value="Unassembled WGS sequence"/>
</dbReference>
<reference evidence="3 4" key="1">
    <citation type="journal article" date="2016" name="Nat. Commun.">
        <title>Thousands of microbial genomes shed light on interconnected biogeochemical processes in an aquifer system.</title>
        <authorList>
            <person name="Anantharaman K."/>
            <person name="Brown C.T."/>
            <person name="Hug L.A."/>
            <person name="Sharon I."/>
            <person name="Castelle C.J."/>
            <person name="Probst A.J."/>
            <person name="Thomas B.C."/>
            <person name="Singh A."/>
            <person name="Wilkins M.J."/>
            <person name="Karaoz U."/>
            <person name="Brodie E.L."/>
            <person name="Williams K.H."/>
            <person name="Hubbard S.S."/>
            <person name="Banfield J.F."/>
        </authorList>
    </citation>
    <scope>NUCLEOTIDE SEQUENCE [LARGE SCALE GENOMIC DNA]</scope>
</reference>
<feature type="domain" description="Serine aminopeptidase S33" evidence="2">
    <location>
        <begin position="112"/>
        <end position="207"/>
    </location>
</feature>
<dbReference type="EMBL" id="MELK01000010">
    <property type="protein sequence ID" value="OFW59781.1"/>
    <property type="molecule type" value="Genomic_DNA"/>
</dbReference>
<dbReference type="PANTHER" id="PTHR11005">
    <property type="entry name" value="LYSOSOMAL ACID LIPASE-RELATED"/>
    <property type="match status" value="1"/>
</dbReference>
<evidence type="ECO:0000256" key="1">
    <source>
        <dbReference type="SAM" id="SignalP"/>
    </source>
</evidence>
<dbReference type="InterPro" id="IPR029058">
    <property type="entry name" value="AB_hydrolase_fold"/>
</dbReference>
<feature type="chain" id="PRO_5009484340" description="Serine aminopeptidase S33 domain-containing protein" evidence="1">
    <location>
        <begin position="27"/>
        <end position="441"/>
    </location>
</feature>
<evidence type="ECO:0000313" key="4">
    <source>
        <dbReference type="Proteomes" id="UP000177876"/>
    </source>
</evidence>
<accession>A0A1F2WSC8</accession>